<feature type="region of interest" description="Disordered" evidence="3">
    <location>
        <begin position="1"/>
        <end position="33"/>
    </location>
</feature>
<accession>A0A1H4BBT0</accession>
<reference evidence="6" key="1">
    <citation type="submission" date="2016-10" db="EMBL/GenBank/DDBJ databases">
        <authorList>
            <person name="Varghese N."/>
            <person name="Submissions S."/>
        </authorList>
    </citation>
    <scope>NUCLEOTIDE SEQUENCE [LARGE SCALE GENOMIC DNA]</scope>
    <source>
        <strain evidence="6">KPR-1</strain>
    </source>
</reference>
<keyword evidence="1 5" id="KW-0489">Methyltransferase</keyword>
<dbReference type="PANTHER" id="PTHR47816">
    <property type="entry name" value="RIBOSOMAL RNA SMALL SUBUNIT METHYLTRANSFERASE C"/>
    <property type="match status" value="1"/>
</dbReference>
<keyword evidence="2" id="KW-0808">Transferase</keyword>
<dbReference type="InterPro" id="IPR029063">
    <property type="entry name" value="SAM-dependent_MTases_sf"/>
</dbReference>
<protein>
    <submittedName>
        <fullName evidence="5">16S rRNA G1207 methylase RsmC</fullName>
    </submittedName>
</protein>
<feature type="domain" description="Methyltransferase small" evidence="4">
    <location>
        <begin position="66"/>
        <end position="233"/>
    </location>
</feature>
<evidence type="ECO:0000313" key="6">
    <source>
        <dbReference type="Proteomes" id="UP000199288"/>
    </source>
</evidence>
<dbReference type="Pfam" id="PF05175">
    <property type="entry name" value="MTS"/>
    <property type="match status" value="1"/>
</dbReference>
<keyword evidence="6" id="KW-1185">Reference proteome</keyword>
<evidence type="ECO:0000256" key="3">
    <source>
        <dbReference type="SAM" id="MobiDB-lite"/>
    </source>
</evidence>
<dbReference type="CDD" id="cd02440">
    <property type="entry name" value="AdoMet_MTases"/>
    <property type="match status" value="1"/>
</dbReference>
<dbReference type="SUPFAM" id="SSF53335">
    <property type="entry name" value="S-adenosyl-L-methionine-dependent methyltransferases"/>
    <property type="match status" value="1"/>
</dbReference>
<evidence type="ECO:0000259" key="4">
    <source>
        <dbReference type="Pfam" id="PF05175"/>
    </source>
</evidence>
<proteinExistence type="predicted"/>
<dbReference type="InterPro" id="IPR007848">
    <property type="entry name" value="Small_mtfrase_dom"/>
</dbReference>
<organism evidence="5 6">
    <name type="scientific">Bowdeniella nasicola</name>
    <dbReference type="NCBI Taxonomy" id="208480"/>
    <lineage>
        <taxon>Bacteria</taxon>
        <taxon>Bacillati</taxon>
        <taxon>Actinomycetota</taxon>
        <taxon>Actinomycetes</taxon>
        <taxon>Actinomycetales</taxon>
        <taxon>Actinomycetaceae</taxon>
        <taxon>Bowdeniella</taxon>
    </lineage>
</organism>
<dbReference type="PANTHER" id="PTHR47816:SF4">
    <property type="entry name" value="RIBOSOMAL RNA SMALL SUBUNIT METHYLTRANSFERASE C"/>
    <property type="match status" value="1"/>
</dbReference>
<dbReference type="InterPro" id="IPR046977">
    <property type="entry name" value="RsmC/RlmG"/>
</dbReference>
<dbReference type="EMBL" id="FNQV01000009">
    <property type="protein sequence ID" value="SEA45600.1"/>
    <property type="molecule type" value="Genomic_DNA"/>
</dbReference>
<dbReference type="Gene3D" id="3.40.50.150">
    <property type="entry name" value="Vaccinia Virus protein VP39"/>
    <property type="match status" value="1"/>
</dbReference>
<dbReference type="GO" id="GO:0032259">
    <property type="term" value="P:methylation"/>
    <property type="evidence" value="ECO:0007669"/>
    <property type="project" value="UniProtKB-KW"/>
</dbReference>
<evidence type="ECO:0000256" key="1">
    <source>
        <dbReference type="ARBA" id="ARBA00022603"/>
    </source>
</evidence>
<name>A0A1H4BBT0_9ACTO</name>
<sequence>MGAGAGAREGSATFAQGQDADGEASAGERAGEQRRYDRCVAHYFSSSPDSDAKRTPIRVELADRDVDVVTAAGVFSPGHVDLGTRQLLRAATELPERGLFVDVGCGWGPIALDMALRRPQARVVAVDVNERALELTRENAQHLGATNLEAMTPEEAASLGDIDVIRSNPPIRIGKQALHELLAAWLPRLSVDGVAELVVSKNLGADSLAAWIGAELGLACEKLASRKGFRILRLTRGASSAG</sequence>
<dbReference type="Proteomes" id="UP000199288">
    <property type="component" value="Unassembled WGS sequence"/>
</dbReference>
<dbReference type="AlphaFoldDB" id="A0A1H4BBT0"/>
<gene>
    <name evidence="5" type="ORF">SAMN02910418_01645</name>
</gene>
<evidence type="ECO:0000313" key="5">
    <source>
        <dbReference type="EMBL" id="SEA45600.1"/>
    </source>
</evidence>
<dbReference type="GO" id="GO:0008757">
    <property type="term" value="F:S-adenosylmethionine-dependent methyltransferase activity"/>
    <property type="evidence" value="ECO:0007669"/>
    <property type="project" value="InterPro"/>
</dbReference>
<evidence type="ECO:0000256" key="2">
    <source>
        <dbReference type="ARBA" id="ARBA00022679"/>
    </source>
</evidence>